<reference evidence="4" key="1">
    <citation type="journal article" date="2014" name="Science">
        <title>Ancient hybridizations among the ancestral genomes of bread wheat.</title>
        <authorList>
            <consortium name="International Wheat Genome Sequencing Consortium,"/>
            <person name="Marcussen T."/>
            <person name="Sandve S.R."/>
            <person name="Heier L."/>
            <person name="Spannagl M."/>
            <person name="Pfeifer M."/>
            <person name="Jakobsen K.S."/>
            <person name="Wulff B.B."/>
            <person name="Steuernagel B."/>
            <person name="Mayer K.F."/>
            <person name="Olsen O.A."/>
        </authorList>
    </citation>
    <scope>NUCLEOTIDE SEQUENCE [LARGE SCALE GENOMIC DNA]</scope>
    <source>
        <strain evidence="4">cv. AL8/78</strain>
    </source>
</reference>
<keyword evidence="4" id="KW-1185">Reference proteome</keyword>
<feature type="transmembrane region" description="Helical" evidence="1">
    <location>
        <begin position="69"/>
        <end position="92"/>
    </location>
</feature>
<evidence type="ECO:0000256" key="1">
    <source>
        <dbReference type="SAM" id="Phobius"/>
    </source>
</evidence>
<reference evidence="3" key="4">
    <citation type="submission" date="2019-03" db="UniProtKB">
        <authorList>
            <consortium name="EnsemblPlants"/>
        </authorList>
    </citation>
    <scope>IDENTIFICATION</scope>
</reference>
<accession>A0A453NQA8</accession>
<dbReference type="AlphaFoldDB" id="A0A453NQA8"/>
<evidence type="ECO:0000259" key="2">
    <source>
        <dbReference type="Pfam" id="PF08370"/>
    </source>
</evidence>
<sequence length="182" mass="20511">MPSSISADNIKAWWIWGYWCSPLMYAQNAIAVNEFLGHSWRMVVDPTDSNDTLGVQVLKSRGIFVDPNWYWIGVGALLGYIMLFNVLFIVFLDLLDPLGKGQNVVSEEELMEKHVNRTGENVELLLLGNDSENSPSNGGGEITGADTRERGMALPFTPLSITFDNIRYSVDMPQGNERQRYY</sequence>
<organism evidence="3 4">
    <name type="scientific">Aegilops tauschii subsp. strangulata</name>
    <name type="common">Goatgrass</name>
    <dbReference type="NCBI Taxonomy" id="200361"/>
    <lineage>
        <taxon>Eukaryota</taxon>
        <taxon>Viridiplantae</taxon>
        <taxon>Streptophyta</taxon>
        <taxon>Embryophyta</taxon>
        <taxon>Tracheophyta</taxon>
        <taxon>Spermatophyta</taxon>
        <taxon>Magnoliopsida</taxon>
        <taxon>Liliopsida</taxon>
        <taxon>Poales</taxon>
        <taxon>Poaceae</taxon>
        <taxon>BOP clade</taxon>
        <taxon>Pooideae</taxon>
        <taxon>Triticodae</taxon>
        <taxon>Triticeae</taxon>
        <taxon>Triticinae</taxon>
        <taxon>Aegilops</taxon>
    </lineage>
</organism>
<dbReference type="Proteomes" id="UP000015105">
    <property type="component" value="Chromosome 6D"/>
</dbReference>
<keyword evidence="1" id="KW-0472">Membrane</keyword>
<feature type="domain" description="Plant PDR ABC transporter associated" evidence="2">
    <location>
        <begin position="40"/>
        <end position="105"/>
    </location>
</feature>
<protein>
    <recommendedName>
        <fullName evidence="2">Plant PDR ABC transporter associated domain-containing protein</fullName>
    </recommendedName>
</protein>
<dbReference type="InterPro" id="IPR013581">
    <property type="entry name" value="PDR_assoc"/>
</dbReference>
<dbReference type="PANTHER" id="PTHR48040:SF35">
    <property type="entry name" value="ABC TRANSPORTER G FAMILY MEMBER 39-LIKE"/>
    <property type="match status" value="1"/>
</dbReference>
<dbReference type="Pfam" id="PF08370">
    <property type="entry name" value="PDR_assoc"/>
    <property type="match status" value="1"/>
</dbReference>
<keyword evidence="1" id="KW-1133">Transmembrane helix</keyword>
<keyword evidence="1" id="KW-0812">Transmembrane</keyword>
<dbReference type="EnsemblPlants" id="AET6Gv20447700.32">
    <property type="protein sequence ID" value="AET6Gv20447700.32"/>
    <property type="gene ID" value="AET6Gv20447700"/>
</dbReference>
<dbReference type="PANTHER" id="PTHR48040">
    <property type="entry name" value="PLEIOTROPIC DRUG RESISTANCE PROTEIN 1-LIKE ISOFORM X1"/>
    <property type="match status" value="1"/>
</dbReference>
<reference evidence="4" key="2">
    <citation type="journal article" date="2017" name="Nat. Plants">
        <title>The Aegilops tauschii genome reveals multiple impacts of transposons.</title>
        <authorList>
            <person name="Zhao G."/>
            <person name="Zou C."/>
            <person name="Li K."/>
            <person name="Wang K."/>
            <person name="Li T."/>
            <person name="Gao L."/>
            <person name="Zhang X."/>
            <person name="Wang H."/>
            <person name="Yang Z."/>
            <person name="Liu X."/>
            <person name="Jiang W."/>
            <person name="Mao L."/>
            <person name="Kong X."/>
            <person name="Jiao Y."/>
            <person name="Jia J."/>
        </authorList>
    </citation>
    <scope>NUCLEOTIDE SEQUENCE [LARGE SCALE GENOMIC DNA]</scope>
    <source>
        <strain evidence="4">cv. AL8/78</strain>
    </source>
</reference>
<proteinExistence type="predicted"/>
<reference evidence="3" key="3">
    <citation type="journal article" date="2017" name="Nature">
        <title>Genome sequence of the progenitor of the wheat D genome Aegilops tauschii.</title>
        <authorList>
            <person name="Luo M.C."/>
            <person name="Gu Y.Q."/>
            <person name="Puiu D."/>
            <person name="Wang H."/>
            <person name="Twardziok S.O."/>
            <person name="Deal K.R."/>
            <person name="Huo N."/>
            <person name="Zhu T."/>
            <person name="Wang L."/>
            <person name="Wang Y."/>
            <person name="McGuire P.E."/>
            <person name="Liu S."/>
            <person name="Long H."/>
            <person name="Ramasamy R.K."/>
            <person name="Rodriguez J.C."/>
            <person name="Van S.L."/>
            <person name="Yuan L."/>
            <person name="Wang Z."/>
            <person name="Xia Z."/>
            <person name="Xiao L."/>
            <person name="Anderson O.D."/>
            <person name="Ouyang S."/>
            <person name="Liang Y."/>
            <person name="Zimin A.V."/>
            <person name="Pertea G."/>
            <person name="Qi P."/>
            <person name="Bennetzen J.L."/>
            <person name="Dai X."/>
            <person name="Dawson M.W."/>
            <person name="Muller H.G."/>
            <person name="Kugler K."/>
            <person name="Rivarola-Duarte L."/>
            <person name="Spannagl M."/>
            <person name="Mayer K.F.X."/>
            <person name="Lu F.H."/>
            <person name="Bevan M.W."/>
            <person name="Leroy P."/>
            <person name="Li P."/>
            <person name="You F.M."/>
            <person name="Sun Q."/>
            <person name="Liu Z."/>
            <person name="Lyons E."/>
            <person name="Wicker T."/>
            <person name="Salzberg S.L."/>
            <person name="Devos K.M."/>
            <person name="Dvorak J."/>
        </authorList>
    </citation>
    <scope>NUCLEOTIDE SEQUENCE [LARGE SCALE GENOMIC DNA]</scope>
    <source>
        <strain evidence="3">cv. AL8/78</strain>
    </source>
</reference>
<dbReference type="Gramene" id="AET6Gv20447700.32">
    <property type="protein sequence ID" value="AET6Gv20447700.32"/>
    <property type="gene ID" value="AET6Gv20447700"/>
</dbReference>
<evidence type="ECO:0000313" key="4">
    <source>
        <dbReference type="Proteomes" id="UP000015105"/>
    </source>
</evidence>
<name>A0A453NQA8_AEGTS</name>
<reference evidence="3" key="5">
    <citation type="journal article" date="2021" name="G3 (Bethesda)">
        <title>Aegilops tauschii genome assembly Aet v5.0 features greater sequence contiguity and improved annotation.</title>
        <authorList>
            <person name="Wang L."/>
            <person name="Zhu T."/>
            <person name="Rodriguez J.C."/>
            <person name="Deal K.R."/>
            <person name="Dubcovsky J."/>
            <person name="McGuire P.E."/>
            <person name="Lux T."/>
            <person name="Spannagl M."/>
            <person name="Mayer K.F.X."/>
            <person name="Baldrich P."/>
            <person name="Meyers B.C."/>
            <person name="Huo N."/>
            <person name="Gu Y.Q."/>
            <person name="Zhou H."/>
            <person name="Devos K.M."/>
            <person name="Bennetzen J.L."/>
            <person name="Unver T."/>
            <person name="Budak H."/>
            <person name="Gulick P.J."/>
            <person name="Galiba G."/>
            <person name="Kalapos B."/>
            <person name="Nelson D.R."/>
            <person name="Li P."/>
            <person name="You F.M."/>
            <person name="Luo M.C."/>
            <person name="Dvorak J."/>
        </authorList>
    </citation>
    <scope>NUCLEOTIDE SEQUENCE [LARGE SCALE GENOMIC DNA]</scope>
    <source>
        <strain evidence="3">cv. AL8/78</strain>
    </source>
</reference>
<evidence type="ECO:0000313" key="3">
    <source>
        <dbReference type="EnsemblPlants" id="AET6Gv20447700.32"/>
    </source>
</evidence>